<feature type="transmembrane region" description="Helical" evidence="8">
    <location>
        <begin position="726"/>
        <end position="748"/>
    </location>
</feature>
<dbReference type="EnsemblMetazoa" id="SMAR000571-RA">
    <property type="protein sequence ID" value="SMAR000571-PA"/>
    <property type="gene ID" value="SMAR000571"/>
</dbReference>
<dbReference type="GO" id="GO:0034632">
    <property type="term" value="F:retinol transmembrane transporter activity"/>
    <property type="evidence" value="ECO:0007669"/>
    <property type="project" value="InterPro"/>
</dbReference>
<evidence type="ECO:0000256" key="8">
    <source>
        <dbReference type="SAM" id="Phobius"/>
    </source>
</evidence>
<evidence type="ECO:0000256" key="7">
    <source>
        <dbReference type="ARBA" id="ARBA00023170"/>
    </source>
</evidence>
<sequence>MDDFLKNVLYVSSRIITAGLKNESDTDEEDDFFLDINESDEFDSLLVVTFMTKRKTRCPGCLDGYFGLAVPTNFLEGRKRRKPFVAAFALASMAIIDELQSMSTGTEGTSASVKIIVKLILVLGLGCQFFPLFACIYMGTFPACVFGLIYHLLLVVLIIITEIPAPDLTSKALMKELLLNSIVLTIAGIFLAYWFIKRIIRFLKKESFQQDVIPRNQAKYVKSLFYSKERYLLLQEIGSLNENIGNKFFQFSLFSDNFSQLYDWISYNHSLVSLIVKRFTHGSSEGNETVTDASDISLYDFIYVQSMIILVVSIVAGTTAYILSILSICRLLTSYRKNVLGLSKQKQNQLILKVSDDASNISLVNSAIQYGGYQVAYLVAGFSIQLFSLNFILLLLGEIIILPIQFAFWSFLLKVFEIIGPILLALILIKLTQYLLIRFCFLEDKGKTMALHNRRGFFIMSYFVFFYNIFTGVFSCAKRIFKGALIGTFLVPRLDTSVFPRIFENHDSGFKAYSCLLHLEALQSNPVVLTFITFLMRALCELQKGSSNFEGENGVLLEPKKTCCEEQMVCGLHVNTKSKHYLFSRSSKYFIPNRFKMNGSQEKKIPFNPVVKSRHIYQMGNIVKQMLHAGAVGDLEEQIEKAGEQGNDTILMNEELARLTNFTVDDESEEYKKLYEDWEALYFFNGILIVTFMTKRKNKCPSCLCGYFALAVPVNFFELKSRRKPFLAAFALVTMTLVDGVISGTSFLPEEIKIPVYFKVIVKMLIASKALVKELLLRGIVFFIAGTYIFYWYIKQIFRFCSGRKKKIDNDSGKHEIKYVKHLLMREERDLTKVMVLTESRTNKCLEWFQKNISIVTFYVVAWAVQKFTSGGPTKAAETETKTLITFLVKSAIQYGGYQVAYLIAGFTIQLFVLNVTLILLDQGKTLALDNRYHNNKNN</sequence>
<reference evidence="10" key="1">
    <citation type="submission" date="2011-05" db="EMBL/GenBank/DDBJ databases">
        <authorList>
            <person name="Richards S.R."/>
            <person name="Qu J."/>
            <person name="Jiang H."/>
            <person name="Jhangiani S.N."/>
            <person name="Agravi P."/>
            <person name="Goodspeed R."/>
            <person name="Gross S."/>
            <person name="Mandapat C."/>
            <person name="Jackson L."/>
            <person name="Mathew T."/>
            <person name="Pu L."/>
            <person name="Thornton R."/>
            <person name="Saada N."/>
            <person name="Wilczek-Boney K.B."/>
            <person name="Lee S."/>
            <person name="Kovar C."/>
            <person name="Wu Y."/>
            <person name="Scherer S.E."/>
            <person name="Worley K.C."/>
            <person name="Muzny D.M."/>
            <person name="Gibbs R."/>
        </authorList>
    </citation>
    <scope>NUCLEOTIDE SEQUENCE</scope>
    <source>
        <strain evidence="10">Brora</strain>
    </source>
</reference>
<evidence type="ECO:0000256" key="1">
    <source>
        <dbReference type="ARBA" id="ARBA00004651"/>
    </source>
</evidence>
<evidence type="ECO:0000256" key="6">
    <source>
        <dbReference type="ARBA" id="ARBA00023136"/>
    </source>
</evidence>
<keyword evidence="3" id="KW-1003">Cell membrane</keyword>
<keyword evidence="10" id="KW-1185">Reference proteome</keyword>
<dbReference type="HOGENOM" id="CLU_312458_0_0_1"/>
<dbReference type="GO" id="GO:0071939">
    <property type="term" value="P:vitamin A import into cell"/>
    <property type="evidence" value="ECO:0007669"/>
    <property type="project" value="TreeGrafter"/>
</dbReference>
<reference evidence="9" key="2">
    <citation type="submission" date="2015-02" db="UniProtKB">
        <authorList>
            <consortium name="EnsemblMetazoa"/>
        </authorList>
    </citation>
    <scope>IDENTIFICATION</scope>
</reference>
<feature type="transmembrane region" description="Helical" evidence="8">
    <location>
        <begin position="115"/>
        <end position="137"/>
    </location>
</feature>
<evidence type="ECO:0000256" key="4">
    <source>
        <dbReference type="ARBA" id="ARBA00022692"/>
    </source>
</evidence>
<dbReference type="EMBL" id="JH430146">
    <property type="status" value="NOT_ANNOTATED_CDS"/>
    <property type="molecule type" value="Genomic_DNA"/>
</dbReference>
<dbReference type="STRING" id="126957.T1II79"/>
<feature type="transmembrane region" description="Helical" evidence="8">
    <location>
        <begin position="900"/>
        <end position="921"/>
    </location>
</feature>
<dbReference type="InterPro" id="IPR026612">
    <property type="entry name" value="STRA6-like"/>
</dbReference>
<dbReference type="GO" id="GO:0005886">
    <property type="term" value="C:plasma membrane"/>
    <property type="evidence" value="ECO:0007669"/>
    <property type="project" value="UniProtKB-SubCell"/>
</dbReference>
<keyword evidence="2" id="KW-0813">Transport</keyword>
<proteinExistence type="predicted"/>
<evidence type="ECO:0000313" key="10">
    <source>
        <dbReference type="Proteomes" id="UP000014500"/>
    </source>
</evidence>
<feature type="transmembrane region" description="Helical" evidence="8">
    <location>
        <begin position="144"/>
        <end position="165"/>
    </location>
</feature>
<feature type="transmembrane region" description="Helical" evidence="8">
    <location>
        <begin position="84"/>
        <end position="103"/>
    </location>
</feature>
<feature type="transmembrane region" description="Helical" evidence="8">
    <location>
        <begin position="307"/>
        <end position="333"/>
    </location>
</feature>
<feature type="transmembrane region" description="Helical" evidence="8">
    <location>
        <begin position="457"/>
        <end position="477"/>
    </location>
</feature>
<keyword evidence="5 8" id="KW-1133">Transmembrane helix</keyword>
<comment type="subcellular location">
    <subcellularLocation>
        <location evidence="1">Cell membrane</location>
        <topology evidence="1">Multi-pass membrane protein</topology>
    </subcellularLocation>
</comment>
<name>T1II79_STRMM</name>
<organism evidence="9 10">
    <name type="scientific">Strigamia maritima</name>
    <name type="common">European centipede</name>
    <name type="synonym">Geophilus maritimus</name>
    <dbReference type="NCBI Taxonomy" id="126957"/>
    <lineage>
        <taxon>Eukaryota</taxon>
        <taxon>Metazoa</taxon>
        <taxon>Ecdysozoa</taxon>
        <taxon>Arthropoda</taxon>
        <taxon>Myriapoda</taxon>
        <taxon>Chilopoda</taxon>
        <taxon>Pleurostigmophora</taxon>
        <taxon>Geophilomorpha</taxon>
        <taxon>Linotaeniidae</taxon>
        <taxon>Strigamia</taxon>
    </lineage>
</organism>
<dbReference type="eggNOG" id="KOG1105">
    <property type="taxonomic scope" value="Eukaryota"/>
</dbReference>
<feature type="transmembrane region" description="Helical" evidence="8">
    <location>
        <begin position="408"/>
        <end position="437"/>
    </location>
</feature>
<evidence type="ECO:0000256" key="5">
    <source>
        <dbReference type="ARBA" id="ARBA00022989"/>
    </source>
</evidence>
<feature type="transmembrane region" description="Helical" evidence="8">
    <location>
        <begin position="177"/>
        <end position="196"/>
    </location>
</feature>
<evidence type="ECO:0000256" key="2">
    <source>
        <dbReference type="ARBA" id="ARBA00022448"/>
    </source>
</evidence>
<evidence type="ECO:0000313" key="9">
    <source>
        <dbReference type="EnsemblMetazoa" id="SMAR000571-PA"/>
    </source>
</evidence>
<accession>T1II79</accession>
<dbReference type="PANTHER" id="PTHR21444:SF15">
    <property type="entry name" value="RECEPTOR FOR RETINOL UPTAKE STRA6"/>
    <property type="match status" value="1"/>
</dbReference>
<dbReference type="PANTHER" id="PTHR21444">
    <property type="entry name" value="COILED-COIL DOMAIN-CONTAINING PROTEIN 180"/>
    <property type="match status" value="1"/>
</dbReference>
<evidence type="ECO:0000256" key="3">
    <source>
        <dbReference type="ARBA" id="ARBA00022475"/>
    </source>
</evidence>
<feature type="transmembrane region" description="Helical" evidence="8">
    <location>
        <begin position="775"/>
        <end position="794"/>
    </location>
</feature>
<keyword evidence="7" id="KW-0675">Receptor</keyword>
<keyword evidence="4 8" id="KW-0812">Transmembrane</keyword>
<dbReference type="Proteomes" id="UP000014500">
    <property type="component" value="Unassembled WGS sequence"/>
</dbReference>
<keyword evidence="6 8" id="KW-0472">Membrane</keyword>
<protein>
    <submittedName>
        <fullName evidence="9">Uncharacterized protein</fullName>
    </submittedName>
</protein>
<dbReference type="AlphaFoldDB" id="T1II79"/>
<dbReference type="GO" id="GO:0038023">
    <property type="term" value="F:signaling receptor activity"/>
    <property type="evidence" value="ECO:0007669"/>
    <property type="project" value="InterPro"/>
</dbReference>
<dbReference type="Pfam" id="PF14752">
    <property type="entry name" value="RBP_receptor"/>
    <property type="match status" value="2"/>
</dbReference>